<accession>A0A1W6SSP0</accession>
<dbReference type="AlphaFoldDB" id="A0A1W6SSP0"/>
<gene>
    <name evidence="1" type="ORF">EBAPG3_014145</name>
</gene>
<dbReference type="KEGG" id="nlc:EBAPG3_014145"/>
<proteinExistence type="predicted"/>
<protein>
    <submittedName>
        <fullName evidence="1">Uncharacterized protein</fullName>
    </submittedName>
</protein>
<dbReference type="EMBL" id="CP021106">
    <property type="protein sequence ID" value="ARO88817.1"/>
    <property type="molecule type" value="Genomic_DNA"/>
</dbReference>
<evidence type="ECO:0000313" key="2">
    <source>
        <dbReference type="Proteomes" id="UP000012179"/>
    </source>
</evidence>
<dbReference type="eggNOG" id="COG1475">
    <property type="taxonomic scope" value="Bacteria"/>
</dbReference>
<dbReference type="Proteomes" id="UP000012179">
    <property type="component" value="Chromosome"/>
</dbReference>
<sequence length="265" mass="28907">MAVAGAVVFIGHDGKVKVERGLIWREDMRKAASNGNDGAGAGVANGEAIKQKPVHSERLTRMLTAHRTAAIQASMANRADVALAAMVSQLAERLLADYRSRSRVVVQINMGRPNLKNDAQNIDQSRAVAVIEDKFTLWTSRVEAVVGSDMSSFDWLLQQPQEDVLALCVSVSINTVTSREDSPTVEVSGLMSALSLDMADWWEPTADTYLSHVGKDRIIGIVADAVSPQIAHTLTKLKKEELIKVAEEHLSGLRWLPDNLKKVTT</sequence>
<organism evidence="1 2">
    <name type="scientific">Nitrosospira lacus</name>
    <dbReference type="NCBI Taxonomy" id="1288494"/>
    <lineage>
        <taxon>Bacteria</taxon>
        <taxon>Pseudomonadati</taxon>
        <taxon>Pseudomonadota</taxon>
        <taxon>Betaproteobacteria</taxon>
        <taxon>Nitrosomonadales</taxon>
        <taxon>Nitrosomonadaceae</taxon>
        <taxon>Nitrosospira</taxon>
    </lineage>
</organism>
<evidence type="ECO:0000313" key="1">
    <source>
        <dbReference type="EMBL" id="ARO88817.1"/>
    </source>
</evidence>
<keyword evidence="2" id="KW-1185">Reference proteome</keyword>
<name>A0A1W6SSP0_9PROT</name>
<reference evidence="1 2" key="1">
    <citation type="journal article" date="2015" name="Int. J. Syst. Evol. Microbiol.">
        <title>Nitrosospira lacus sp. nov., a psychrotolerant, ammonia-oxidizing bacterium from sandy lake sediment.</title>
        <authorList>
            <person name="Urakawa H."/>
            <person name="Garcia J.C."/>
            <person name="Nielsen J.L."/>
            <person name="Le V.Q."/>
            <person name="Kozlowski J.A."/>
            <person name="Stein L.Y."/>
            <person name="Lim C.K."/>
            <person name="Pommerening-Roser A."/>
            <person name="Martens-Habbena W."/>
            <person name="Stahl D.A."/>
            <person name="Klotz M.G."/>
        </authorList>
    </citation>
    <scope>NUCLEOTIDE SEQUENCE [LARGE SCALE GENOMIC DNA]</scope>
    <source>
        <strain evidence="1 2">APG3</strain>
    </source>
</reference>